<accession>A0A938XWT9</accession>
<dbReference type="Proteomes" id="UP000717624">
    <property type="component" value="Unassembled WGS sequence"/>
</dbReference>
<sequence>MIKTGKIYLDETANLVTGSDGTFSRVRPLLTSTDISYSGLTMMESVLFRERANTNPQQII</sequence>
<keyword evidence="2" id="KW-1185">Reference proteome</keyword>
<gene>
    <name evidence="1" type="ORF">JOD01_000706</name>
</gene>
<proteinExistence type="predicted"/>
<evidence type="ECO:0000313" key="2">
    <source>
        <dbReference type="Proteomes" id="UP000717624"/>
    </source>
</evidence>
<reference evidence="1" key="1">
    <citation type="submission" date="2021-01" db="EMBL/GenBank/DDBJ databases">
        <title>Genomic Encyclopedia of Type Strains, Phase IV (KMG-IV): sequencing the most valuable type-strain genomes for metagenomic binning, comparative biology and taxonomic classification.</title>
        <authorList>
            <person name="Goeker M."/>
        </authorList>
    </citation>
    <scope>NUCLEOTIDE SEQUENCE</scope>
    <source>
        <strain evidence="1">DSM 25523</strain>
    </source>
</reference>
<evidence type="ECO:0000313" key="1">
    <source>
        <dbReference type="EMBL" id="MBM7589108.1"/>
    </source>
</evidence>
<name>A0A938XWT9_9BACL</name>
<organism evidence="1 2">
    <name type="scientific">Brevibacillus fulvus</name>
    <dbReference type="NCBI Taxonomy" id="1125967"/>
    <lineage>
        <taxon>Bacteria</taxon>
        <taxon>Bacillati</taxon>
        <taxon>Bacillota</taxon>
        <taxon>Bacilli</taxon>
        <taxon>Bacillales</taxon>
        <taxon>Paenibacillaceae</taxon>
        <taxon>Brevibacillus</taxon>
    </lineage>
</organism>
<protein>
    <submittedName>
        <fullName evidence="1">Uncharacterized protein</fullName>
    </submittedName>
</protein>
<dbReference type="Gene3D" id="3.50.50.60">
    <property type="entry name" value="FAD/NAD(P)-binding domain"/>
    <property type="match status" value="1"/>
</dbReference>
<dbReference type="EMBL" id="JAFBEB010000002">
    <property type="protein sequence ID" value="MBM7589108.1"/>
    <property type="molecule type" value="Genomic_DNA"/>
</dbReference>
<dbReference type="RefSeq" id="WP_204516848.1">
    <property type="nucleotide sequence ID" value="NZ_BAABIN010000015.1"/>
</dbReference>
<comment type="caution">
    <text evidence="1">The sequence shown here is derived from an EMBL/GenBank/DDBJ whole genome shotgun (WGS) entry which is preliminary data.</text>
</comment>
<dbReference type="AlphaFoldDB" id="A0A938XWT9"/>
<dbReference type="InterPro" id="IPR036188">
    <property type="entry name" value="FAD/NAD-bd_sf"/>
</dbReference>